<keyword evidence="3" id="KW-1185">Reference proteome</keyword>
<dbReference type="AlphaFoldDB" id="A0A1I5X927"/>
<proteinExistence type="predicted"/>
<organism evidence="2 3">
    <name type="scientific">Parafilimonas terrae</name>
    <dbReference type="NCBI Taxonomy" id="1465490"/>
    <lineage>
        <taxon>Bacteria</taxon>
        <taxon>Pseudomonadati</taxon>
        <taxon>Bacteroidota</taxon>
        <taxon>Chitinophagia</taxon>
        <taxon>Chitinophagales</taxon>
        <taxon>Chitinophagaceae</taxon>
        <taxon>Parafilimonas</taxon>
    </lineage>
</organism>
<feature type="signal peptide" evidence="1">
    <location>
        <begin position="1"/>
        <end position="28"/>
    </location>
</feature>
<dbReference type="RefSeq" id="WP_090659258.1">
    <property type="nucleotide sequence ID" value="NZ_FOXQ01000008.1"/>
</dbReference>
<name>A0A1I5X927_9BACT</name>
<sequence>MKTIRQISCNVLVVILLASCMGNNYLPAATALEGGREFIDACLKGDFDKAAFYMINDSVNTEDLLKIKRDYNLKPSDEKYSYSGASIIINADETINDSTHIINYKNSYDKVARKVKVIKRNDRWLVDFKYTFDGNL</sequence>
<reference evidence="2 3" key="1">
    <citation type="submission" date="2016-10" db="EMBL/GenBank/DDBJ databases">
        <authorList>
            <person name="de Groot N.N."/>
        </authorList>
    </citation>
    <scope>NUCLEOTIDE SEQUENCE [LARGE SCALE GENOMIC DNA]</scope>
    <source>
        <strain evidence="2 3">DSM 28286</strain>
    </source>
</reference>
<gene>
    <name evidence="2" type="ORF">SAMN05444277_10823</name>
</gene>
<keyword evidence="1" id="KW-0732">Signal</keyword>
<dbReference type="OrthoDB" id="671785at2"/>
<accession>A0A1I5X927</accession>
<dbReference type="EMBL" id="FOXQ01000008">
    <property type="protein sequence ID" value="SFQ28482.1"/>
    <property type="molecule type" value="Genomic_DNA"/>
</dbReference>
<evidence type="ECO:0000313" key="2">
    <source>
        <dbReference type="EMBL" id="SFQ28482.1"/>
    </source>
</evidence>
<protein>
    <submittedName>
        <fullName evidence="2">Uncharacterized protein</fullName>
    </submittedName>
</protein>
<dbReference type="PROSITE" id="PS51257">
    <property type="entry name" value="PROKAR_LIPOPROTEIN"/>
    <property type="match status" value="1"/>
</dbReference>
<evidence type="ECO:0000256" key="1">
    <source>
        <dbReference type="SAM" id="SignalP"/>
    </source>
</evidence>
<feature type="chain" id="PRO_5011550336" evidence="1">
    <location>
        <begin position="29"/>
        <end position="136"/>
    </location>
</feature>
<evidence type="ECO:0000313" key="3">
    <source>
        <dbReference type="Proteomes" id="UP000199031"/>
    </source>
</evidence>
<dbReference type="Proteomes" id="UP000199031">
    <property type="component" value="Unassembled WGS sequence"/>
</dbReference>